<dbReference type="EMBL" id="BGPR01002211">
    <property type="protein sequence ID" value="GBM69743.1"/>
    <property type="molecule type" value="Genomic_DNA"/>
</dbReference>
<gene>
    <name evidence="1" type="ORF">AVEN_75386_1</name>
</gene>
<name>A0A4Y2HWR9_ARAVE</name>
<evidence type="ECO:0000313" key="1">
    <source>
        <dbReference type="EMBL" id="GBM69743.1"/>
    </source>
</evidence>
<sequence length="152" mass="16726">MDDNPPLCVPASTSGMGPELPHRTLESRFSFSLLSANDAFVIIEVLWVQIVISVNLQRPESASVHRAFGNRGLSLRATPACNHPHIRGCFCQMSILDGVRGQRSARGNTRTTVVANANGKQTEEQPFEMFDMFTICFIVRTGFFGKGTSTLH</sequence>
<keyword evidence="2" id="KW-1185">Reference proteome</keyword>
<protein>
    <submittedName>
        <fullName evidence="1">Uncharacterized protein</fullName>
    </submittedName>
</protein>
<proteinExistence type="predicted"/>
<accession>A0A4Y2HWR9</accession>
<dbReference type="AlphaFoldDB" id="A0A4Y2HWR9"/>
<evidence type="ECO:0000313" key="2">
    <source>
        <dbReference type="Proteomes" id="UP000499080"/>
    </source>
</evidence>
<organism evidence="1 2">
    <name type="scientific">Araneus ventricosus</name>
    <name type="common">Orbweaver spider</name>
    <name type="synonym">Epeira ventricosa</name>
    <dbReference type="NCBI Taxonomy" id="182803"/>
    <lineage>
        <taxon>Eukaryota</taxon>
        <taxon>Metazoa</taxon>
        <taxon>Ecdysozoa</taxon>
        <taxon>Arthropoda</taxon>
        <taxon>Chelicerata</taxon>
        <taxon>Arachnida</taxon>
        <taxon>Araneae</taxon>
        <taxon>Araneomorphae</taxon>
        <taxon>Entelegynae</taxon>
        <taxon>Araneoidea</taxon>
        <taxon>Araneidae</taxon>
        <taxon>Araneus</taxon>
    </lineage>
</organism>
<reference evidence="1 2" key="1">
    <citation type="journal article" date="2019" name="Sci. Rep.">
        <title>Orb-weaving spider Araneus ventricosus genome elucidates the spidroin gene catalogue.</title>
        <authorList>
            <person name="Kono N."/>
            <person name="Nakamura H."/>
            <person name="Ohtoshi R."/>
            <person name="Moran D.A.P."/>
            <person name="Shinohara A."/>
            <person name="Yoshida Y."/>
            <person name="Fujiwara M."/>
            <person name="Mori M."/>
            <person name="Tomita M."/>
            <person name="Arakawa K."/>
        </authorList>
    </citation>
    <scope>NUCLEOTIDE SEQUENCE [LARGE SCALE GENOMIC DNA]</scope>
</reference>
<comment type="caution">
    <text evidence="1">The sequence shown here is derived from an EMBL/GenBank/DDBJ whole genome shotgun (WGS) entry which is preliminary data.</text>
</comment>
<dbReference type="Proteomes" id="UP000499080">
    <property type="component" value="Unassembled WGS sequence"/>
</dbReference>